<keyword evidence="1" id="KW-0732">Signal</keyword>
<dbReference type="AlphaFoldDB" id="A0A1B9GNX8"/>
<evidence type="ECO:0000313" key="3">
    <source>
        <dbReference type="Proteomes" id="UP000092666"/>
    </source>
</evidence>
<accession>A0A1B9GNX8</accession>
<evidence type="ECO:0000256" key="1">
    <source>
        <dbReference type="SAM" id="SignalP"/>
    </source>
</evidence>
<name>A0A1B9GNX8_9TREE</name>
<organism evidence="2 3">
    <name type="scientific">Kwoniella heveanensis BCC8398</name>
    <dbReference type="NCBI Taxonomy" id="1296120"/>
    <lineage>
        <taxon>Eukaryota</taxon>
        <taxon>Fungi</taxon>
        <taxon>Dikarya</taxon>
        <taxon>Basidiomycota</taxon>
        <taxon>Agaricomycotina</taxon>
        <taxon>Tremellomycetes</taxon>
        <taxon>Tremellales</taxon>
        <taxon>Cryptococcaceae</taxon>
        <taxon>Kwoniella</taxon>
    </lineage>
</organism>
<proteinExistence type="predicted"/>
<evidence type="ECO:0000313" key="2">
    <source>
        <dbReference type="EMBL" id="OCF32780.1"/>
    </source>
</evidence>
<reference evidence="3" key="2">
    <citation type="submission" date="2013-12" db="EMBL/GenBank/DDBJ databases">
        <title>Evolution of pathogenesis and genome organization in the Tremellales.</title>
        <authorList>
            <person name="Cuomo C."/>
            <person name="Litvintseva A."/>
            <person name="Heitman J."/>
            <person name="Chen Y."/>
            <person name="Sun S."/>
            <person name="Springer D."/>
            <person name="Dromer F."/>
            <person name="Young S."/>
            <person name="Zeng Q."/>
            <person name="Chapman S."/>
            <person name="Gujja S."/>
            <person name="Saif S."/>
            <person name="Birren B."/>
        </authorList>
    </citation>
    <scope>NUCLEOTIDE SEQUENCE [LARGE SCALE GENOMIC DNA]</scope>
    <source>
        <strain evidence="3">BCC8398</strain>
    </source>
</reference>
<dbReference type="EMBL" id="KV700128">
    <property type="protein sequence ID" value="OCF32780.1"/>
    <property type="molecule type" value="Genomic_DNA"/>
</dbReference>
<gene>
    <name evidence="2" type="ORF">I316_05415</name>
</gene>
<protein>
    <recommendedName>
        <fullName evidence="4">WSC domain-containing protein</fullName>
    </recommendedName>
</protein>
<dbReference type="OrthoDB" id="2561075at2759"/>
<feature type="chain" id="PRO_5008627285" description="WSC domain-containing protein" evidence="1">
    <location>
        <begin position="22"/>
        <end position="202"/>
    </location>
</feature>
<reference evidence="2 3" key="1">
    <citation type="submission" date="2013-07" db="EMBL/GenBank/DDBJ databases">
        <title>The Genome Sequence of Cryptococcus heveanensis BCC8398.</title>
        <authorList>
            <consortium name="The Broad Institute Genome Sequencing Platform"/>
            <person name="Cuomo C."/>
            <person name="Litvintseva A."/>
            <person name="Chen Y."/>
            <person name="Heitman J."/>
            <person name="Sun S."/>
            <person name="Springer D."/>
            <person name="Dromer F."/>
            <person name="Young S.K."/>
            <person name="Zeng Q."/>
            <person name="Gargeya S."/>
            <person name="Fitzgerald M."/>
            <person name="Abouelleil A."/>
            <person name="Alvarado L."/>
            <person name="Berlin A.M."/>
            <person name="Chapman S.B."/>
            <person name="Dewar J."/>
            <person name="Goldberg J."/>
            <person name="Griggs A."/>
            <person name="Gujja S."/>
            <person name="Hansen M."/>
            <person name="Howarth C."/>
            <person name="Imamovic A."/>
            <person name="Larimer J."/>
            <person name="McCowan C."/>
            <person name="Murphy C."/>
            <person name="Pearson M."/>
            <person name="Priest M."/>
            <person name="Roberts A."/>
            <person name="Saif S."/>
            <person name="Shea T."/>
            <person name="Sykes S."/>
            <person name="Wortman J."/>
            <person name="Nusbaum C."/>
            <person name="Birren B."/>
        </authorList>
    </citation>
    <scope>NUCLEOTIDE SEQUENCE [LARGE SCALE GENOMIC DNA]</scope>
    <source>
        <strain evidence="2 3">BCC8398</strain>
    </source>
</reference>
<sequence length="202" mass="22714">MQPSLVVHLTLAWVCWTLTLAQSIPSSKALETVPIGCVSGKYFHDHIASGSGSLTPQPDRKNCKEQCYVTGFKYAYFRKQSKKCYCTSSDRQSPPAKQMVDGTDREGRCKDTHASIDYFQSQYKFDLCYDKVPGPTSRKKLVSSHEKCFDYCHGNGPDNDSWVVSVVPQKKEGKYLCKCFTSNAQGKGKHNCGPNDAFRYIH</sequence>
<evidence type="ECO:0008006" key="4">
    <source>
        <dbReference type="Google" id="ProtNLM"/>
    </source>
</evidence>
<dbReference type="Proteomes" id="UP000092666">
    <property type="component" value="Unassembled WGS sequence"/>
</dbReference>
<feature type="signal peptide" evidence="1">
    <location>
        <begin position="1"/>
        <end position="21"/>
    </location>
</feature>
<keyword evidence="3" id="KW-1185">Reference proteome</keyword>